<dbReference type="InterPro" id="IPR029751">
    <property type="entry name" value="Ribosomal_L25_dom"/>
</dbReference>
<dbReference type="Gene3D" id="2.40.240.10">
    <property type="entry name" value="Ribosomal Protein L25, Chain P"/>
    <property type="match status" value="1"/>
</dbReference>
<proteinExistence type="inferred from homology"/>
<dbReference type="Proteomes" id="UP000653076">
    <property type="component" value="Unassembled WGS sequence"/>
</dbReference>
<evidence type="ECO:0000313" key="10">
    <source>
        <dbReference type="Proteomes" id="UP000653076"/>
    </source>
</evidence>
<keyword evidence="2 5" id="KW-0694">RNA-binding</keyword>
<gene>
    <name evidence="5" type="primary">rplY</name>
    <name evidence="5" type="synonym">ctc</name>
    <name evidence="9" type="ORF">Vqi01_10340</name>
</gene>
<name>A0ABQ4J6T5_9ACTN</name>
<reference evidence="9 10" key="1">
    <citation type="submission" date="2021-01" db="EMBL/GenBank/DDBJ databases">
        <title>Whole genome shotgun sequence of Verrucosispora qiuiae NBRC 106684.</title>
        <authorList>
            <person name="Komaki H."/>
            <person name="Tamura T."/>
        </authorList>
    </citation>
    <scope>NUCLEOTIDE SEQUENCE [LARGE SCALE GENOMIC DNA]</scope>
    <source>
        <strain evidence="9 10">NBRC 106684</strain>
    </source>
</reference>
<dbReference type="NCBIfam" id="NF004131">
    <property type="entry name" value="PRK05618.2-1"/>
    <property type="match status" value="1"/>
</dbReference>
<dbReference type="Pfam" id="PF01386">
    <property type="entry name" value="Ribosomal_L25p"/>
    <property type="match status" value="1"/>
</dbReference>
<dbReference type="EMBL" id="BOPC01000013">
    <property type="protein sequence ID" value="GIJ25872.1"/>
    <property type="molecule type" value="Genomic_DNA"/>
</dbReference>
<dbReference type="PANTHER" id="PTHR33284">
    <property type="entry name" value="RIBOSOMAL PROTEIN L25/GLN-TRNA SYNTHETASE, ANTI-CODON-BINDING DOMAIN-CONTAINING PROTEIN"/>
    <property type="match status" value="1"/>
</dbReference>
<evidence type="ECO:0000259" key="8">
    <source>
        <dbReference type="Pfam" id="PF14693"/>
    </source>
</evidence>
<feature type="compositionally biased region" description="Basic and acidic residues" evidence="6">
    <location>
        <begin position="27"/>
        <end position="39"/>
    </location>
</feature>
<dbReference type="NCBIfam" id="TIGR00731">
    <property type="entry name" value="bL25_bact_ctc"/>
    <property type="match status" value="1"/>
</dbReference>
<comment type="function">
    <text evidence="5">This is one of the proteins that binds to the 5S RNA in the ribosome where it forms part of the central protuberance.</text>
</comment>
<keyword evidence="4 5" id="KW-0687">Ribonucleoprotein</keyword>
<dbReference type="HAMAP" id="MF_01334">
    <property type="entry name" value="Ribosomal_bL25_CTC"/>
    <property type="match status" value="1"/>
</dbReference>
<comment type="caution">
    <text evidence="9">The sequence shown here is derived from an EMBL/GenBank/DDBJ whole genome shotgun (WGS) entry which is preliminary data.</text>
</comment>
<protein>
    <recommendedName>
        <fullName evidence="5">Large ribosomal subunit protein bL25</fullName>
    </recommendedName>
    <alternativeName>
        <fullName evidence="5">General stress protein CTC</fullName>
    </alternativeName>
</protein>
<keyword evidence="10" id="KW-1185">Reference proteome</keyword>
<evidence type="ECO:0000256" key="6">
    <source>
        <dbReference type="SAM" id="MobiDB-lite"/>
    </source>
</evidence>
<dbReference type="InterPro" id="IPR011035">
    <property type="entry name" value="Ribosomal_bL25/Gln-tRNA_synth"/>
</dbReference>
<dbReference type="InterPro" id="IPR037121">
    <property type="entry name" value="Ribosomal_bL25_C"/>
</dbReference>
<keyword evidence="3 5" id="KW-0689">Ribosomal protein</keyword>
<evidence type="ECO:0000256" key="5">
    <source>
        <dbReference type="HAMAP-Rule" id="MF_01334"/>
    </source>
</evidence>
<evidence type="ECO:0000256" key="3">
    <source>
        <dbReference type="ARBA" id="ARBA00022980"/>
    </source>
</evidence>
<evidence type="ECO:0000259" key="7">
    <source>
        <dbReference type="Pfam" id="PF01386"/>
    </source>
</evidence>
<feature type="domain" description="Large ribosomal subunit protein bL25 beta" evidence="8">
    <location>
        <begin position="172"/>
        <end position="251"/>
    </location>
</feature>
<dbReference type="InterPro" id="IPR001021">
    <property type="entry name" value="Ribosomal_bL25_long"/>
</dbReference>
<feature type="domain" description="Large ribosomal subunit protein bL25 L25" evidence="7">
    <location>
        <begin position="77"/>
        <end position="164"/>
    </location>
</feature>
<feature type="region of interest" description="Disordered" evidence="6">
    <location>
        <begin position="259"/>
        <end position="306"/>
    </location>
</feature>
<dbReference type="Gene3D" id="2.170.120.20">
    <property type="entry name" value="Ribosomal protein L25, beta domain"/>
    <property type="match status" value="1"/>
</dbReference>
<dbReference type="InterPro" id="IPR020930">
    <property type="entry name" value="Ribosomal_uL5_bac-type"/>
</dbReference>
<sequence length="306" mass="32321">MRGLPQTQESARLDWCGCHGEGALRAAEKRRTEHRDRRGAPGSLLTHEPLRAPRPAPPDDKLPQRSIRSFPVSEVKISAEPRTEFGKGGARRTRRAGKVPAVLYGHGEKPKHIALPALEFAAAIRKGGANQLFAIEVSDGTQVLALPKAIQRDPIRDTFEHVDLLLVRRGEKVTVDVPVQLTGEAARDTLIVHDHDTLSVTADATKVPDRLEASIEGAEAGVQVTAADVELPAGVELAADPELPVATVTAAPTAEQLEATLPEVETADEEVEAGVGEGTAESSEGADAGEPAAAGGEETAETRSEA</sequence>
<dbReference type="CDD" id="cd00495">
    <property type="entry name" value="Ribosomal_L25_TL5_CTC"/>
    <property type="match status" value="1"/>
</dbReference>
<evidence type="ECO:0000256" key="4">
    <source>
        <dbReference type="ARBA" id="ARBA00023274"/>
    </source>
</evidence>
<dbReference type="PANTHER" id="PTHR33284:SF1">
    <property type="entry name" value="RIBOSOMAL PROTEIN L25_GLN-TRNA SYNTHETASE, ANTI-CODON-BINDING DOMAIN-CONTAINING PROTEIN"/>
    <property type="match status" value="1"/>
</dbReference>
<evidence type="ECO:0000256" key="2">
    <source>
        <dbReference type="ARBA" id="ARBA00022884"/>
    </source>
</evidence>
<comment type="subunit">
    <text evidence="5">Part of the 50S ribosomal subunit; part of the 5S rRNA/L5/L18/L25 subcomplex. Contacts the 5S rRNA. Binds to the 5S rRNA independently of L5 and L18.</text>
</comment>
<dbReference type="SUPFAM" id="SSF50715">
    <property type="entry name" value="Ribosomal protein L25-like"/>
    <property type="match status" value="1"/>
</dbReference>
<accession>A0ABQ4J6T5</accession>
<comment type="similarity">
    <text evidence="5">Belongs to the bacterial ribosomal protein bL25 family. CTC subfamily.</text>
</comment>
<evidence type="ECO:0000256" key="1">
    <source>
        <dbReference type="ARBA" id="ARBA00022730"/>
    </source>
</evidence>
<keyword evidence="1 5" id="KW-0699">rRNA-binding</keyword>
<dbReference type="InterPro" id="IPR020057">
    <property type="entry name" value="Ribosomal_bL25_b-dom"/>
</dbReference>
<dbReference type="Pfam" id="PF14693">
    <property type="entry name" value="Ribosomal_TL5_C"/>
    <property type="match status" value="1"/>
</dbReference>
<evidence type="ECO:0000313" key="9">
    <source>
        <dbReference type="EMBL" id="GIJ25872.1"/>
    </source>
</evidence>
<feature type="region of interest" description="Disordered" evidence="6">
    <location>
        <begin position="27"/>
        <end position="67"/>
    </location>
</feature>
<dbReference type="InterPro" id="IPR020056">
    <property type="entry name" value="Rbsml_bL25/Gln-tRNA_synth_N"/>
</dbReference>
<feature type="compositionally biased region" description="Low complexity" evidence="6">
    <location>
        <begin position="278"/>
        <end position="297"/>
    </location>
</feature>
<organism evidence="9 10">
    <name type="scientific">Micromonospora qiuiae</name>
    <dbReference type="NCBI Taxonomy" id="502268"/>
    <lineage>
        <taxon>Bacteria</taxon>
        <taxon>Bacillati</taxon>
        <taxon>Actinomycetota</taxon>
        <taxon>Actinomycetes</taxon>
        <taxon>Micromonosporales</taxon>
        <taxon>Micromonosporaceae</taxon>
        <taxon>Micromonospora</taxon>
    </lineage>
</organism>